<organism evidence="1">
    <name type="scientific">Anopheles darlingi</name>
    <name type="common">Mosquito</name>
    <dbReference type="NCBI Taxonomy" id="43151"/>
    <lineage>
        <taxon>Eukaryota</taxon>
        <taxon>Metazoa</taxon>
        <taxon>Ecdysozoa</taxon>
        <taxon>Arthropoda</taxon>
        <taxon>Hexapoda</taxon>
        <taxon>Insecta</taxon>
        <taxon>Pterygota</taxon>
        <taxon>Neoptera</taxon>
        <taxon>Endopterygota</taxon>
        <taxon>Diptera</taxon>
        <taxon>Nematocera</taxon>
        <taxon>Culicoidea</taxon>
        <taxon>Culicidae</taxon>
        <taxon>Anophelinae</taxon>
        <taxon>Anopheles</taxon>
    </lineage>
</organism>
<evidence type="ECO:0000313" key="1">
    <source>
        <dbReference type="EMBL" id="MBW77838.1"/>
    </source>
</evidence>
<dbReference type="EMBL" id="GGFL01013660">
    <property type="protein sequence ID" value="MBW77838.1"/>
    <property type="molecule type" value="Transcribed_RNA"/>
</dbReference>
<protein>
    <submittedName>
        <fullName evidence="1">Putative secreted protein</fullName>
    </submittedName>
</protein>
<reference evidence="1" key="1">
    <citation type="submission" date="2018-01" db="EMBL/GenBank/DDBJ databases">
        <title>An insight into the sialome of Amazonian anophelines.</title>
        <authorList>
            <person name="Ribeiro J.M."/>
            <person name="Scarpassa V."/>
            <person name="Calvo E."/>
        </authorList>
    </citation>
    <scope>NUCLEOTIDE SEQUENCE</scope>
</reference>
<proteinExistence type="predicted"/>
<name>A0A2M4DL40_ANODA</name>
<dbReference type="AlphaFoldDB" id="A0A2M4DL40"/>
<sequence length="106" mass="11795">MVNLPPTGPVAAGLLLLLVVCWFFFCLILFRVSVGYSCDLAGWRSVQFVAGIAHCTSDCGPLSPHWHTLAWMALSASLVHWDYFFLVSIRHHNHKAIKPASQSTQE</sequence>
<accession>A0A2M4DL40</accession>